<keyword evidence="4" id="KW-1185">Reference proteome</keyword>
<feature type="transmembrane region" description="Helical" evidence="2">
    <location>
        <begin position="68"/>
        <end position="88"/>
    </location>
</feature>
<name>A0ABN3QB78_9ACTN</name>
<reference evidence="3 4" key="1">
    <citation type="journal article" date="2019" name="Int. J. Syst. Evol. Microbiol.">
        <title>The Global Catalogue of Microorganisms (GCM) 10K type strain sequencing project: providing services to taxonomists for standard genome sequencing and annotation.</title>
        <authorList>
            <consortium name="The Broad Institute Genomics Platform"/>
            <consortium name="The Broad Institute Genome Sequencing Center for Infectious Disease"/>
            <person name="Wu L."/>
            <person name="Ma J."/>
        </authorList>
    </citation>
    <scope>NUCLEOTIDE SEQUENCE [LARGE SCALE GENOMIC DNA]</scope>
    <source>
        <strain evidence="3 4">JCM 6833</strain>
    </source>
</reference>
<dbReference type="EMBL" id="BAAATD010000010">
    <property type="protein sequence ID" value="GAA2621738.1"/>
    <property type="molecule type" value="Genomic_DNA"/>
</dbReference>
<gene>
    <name evidence="3" type="ORF">GCM10010411_67180</name>
</gene>
<evidence type="ECO:0000313" key="3">
    <source>
        <dbReference type="EMBL" id="GAA2621738.1"/>
    </source>
</evidence>
<feature type="region of interest" description="Disordered" evidence="1">
    <location>
        <begin position="1"/>
        <end position="36"/>
    </location>
</feature>
<evidence type="ECO:0000313" key="4">
    <source>
        <dbReference type="Proteomes" id="UP001501509"/>
    </source>
</evidence>
<evidence type="ECO:0000256" key="2">
    <source>
        <dbReference type="SAM" id="Phobius"/>
    </source>
</evidence>
<accession>A0ABN3QB78</accession>
<feature type="transmembrane region" description="Helical" evidence="2">
    <location>
        <begin position="495"/>
        <end position="514"/>
    </location>
</feature>
<organism evidence="3 4">
    <name type="scientific">Actinomadura fulvescens</name>
    <dbReference type="NCBI Taxonomy" id="46160"/>
    <lineage>
        <taxon>Bacteria</taxon>
        <taxon>Bacillati</taxon>
        <taxon>Actinomycetota</taxon>
        <taxon>Actinomycetes</taxon>
        <taxon>Streptosporangiales</taxon>
        <taxon>Thermomonosporaceae</taxon>
        <taxon>Actinomadura</taxon>
    </lineage>
</organism>
<feature type="compositionally biased region" description="Basic and acidic residues" evidence="1">
    <location>
        <begin position="1"/>
        <end position="11"/>
    </location>
</feature>
<protein>
    <recommendedName>
        <fullName evidence="5">Secreted protein</fullName>
    </recommendedName>
</protein>
<evidence type="ECO:0008006" key="5">
    <source>
        <dbReference type="Google" id="ProtNLM"/>
    </source>
</evidence>
<keyword evidence="2" id="KW-1133">Transmembrane helix</keyword>
<comment type="caution">
    <text evidence="3">The sequence shown here is derived from an EMBL/GenBank/DDBJ whole genome shotgun (WGS) entry which is preliminary data.</text>
</comment>
<sequence length="522" mass="56493">MTTKSESETRPEAATAPATPPTAPTGRHAARRFPGDLPDLRRPSGIAARLRTFLRARWLGTIPGRIRAYAALALAGVAVLLAVLSVAIGSARDGVQTIGHDAGPRVVATGSLYFALSDMDAQVANVLLIGRQHDLGIGYDEALRRYEVRRVEAGQAAVQAAQLAGDNVHMQRTVREVLDGIGRYERLVGEAMVLDRQANHAAGKLPQQVIDTYRRATDLMKSELLPKAYNLTLDSGATVRQSYESKRTAIESGRTWVAITGALLLAALVVLQVYLAGRFRRLVNPALALATAVAFVLVAVSVGLLSAQAGHLRKAKEDGFDSVLALSRARAISHSAFADESRYLLDPGRADTYEQTYLDKSLAVLFVDPKDRPVNLETYYARLPEVLRAFDPGRDRGAFLGFFGNEADRVRPGQETAALNDTLRAYQKIIENDQKMRRLATGGDRNGAITLRMGRESGAIKDFDDYDRALVRLAEAHRAAFDQAIRDGDGGLGGWNVIPVGAAVVIAGLVLAGVRPRLAEFR</sequence>
<feature type="transmembrane region" description="Helical" evidence="2">
    <location>
        <begin position="287"/>
        <end position="307"/>
    </location>
</feature>
<keyword evidence="2" id="KW-0472">Membrane</keyword>
<dbReference type="RefSeq" id="WP_344546499.1">
    <property type="nucleotide sequence ID" value="NZ_BAAATD010000010.1"/>
</dbReference>
<feature type="transmembrane region" description="Helical" evidence="2">
    <location>
        <begin position="256"/>
        <end position="275"/>
    </location>
</feature>
<proteinExistence type="predicted"/>
<evidence type="ECO:0000256" key="1">
    <source>
        <dbReference type="SAM" id="MobiDB-lite"/>
    </source>
</evidence>
<keyword evidence="2" id="KW-0812">Transmembrane</keyword>
<dbReference type="Proteomes" id="UP001501509">
    <property type="component" value="Unassembled WGS sequence"/>
</dbReference>